<dbReference type="RefSeq" id="WP_041578908.1">
    <property type="nucleotide sequence ID" value="NZ_DEPI01000359.1"/>
</dbReference>
<dbReference type="EMBL" id="DPMF01000025">
    <property type="protein sequence ID" value="HCV79686.1"/>
    <property type="molecule type" value="Genomic_DNA"/>
</dbReference>
<reference evidence="1 2" key="1">
    <citation type="journal article" date="2018" name="Nat. Biotechnol.">
        <title>A standardized bacterial taxonomy based on genome phylogeny substantially revises the tree of life.</title>
        <authorList>
            <person name="Parks D.H."/>
            <person name="Chuvochina M."/>
            <person name="Waite D.W."/>
            <person name="Rinke C."/>
            <person name="Skarshewski A."/>
            <person name="Chaumeil P.A."/>
            <person name="Hugenholtz P."/>
        </authorList>
    </citation>
    <scope>NUCLEOTIDE SEQUENCE [LARGE SCALE GENOMIC DNA]</scope>
    <source>
        <strain evidence="1">UBA9359</strain>
    </source>
</reference>
<protein>
    <submittedName>
        <fullName evidence="1">Uncharacterized protein</fullName>
    </submittedName>
</protein>
<accession>A0A3D5IXB9</accession>
<name>A0A3D5IXB9_9FLAO</name>
<organism evidence="1 2">
    <name type="scientific">Zunongwangia profunda</name>
    <dbReference type="NCBI Taxonomy" id="398743"/>
    <lineage>
        <taxon>Bacteria</taxon>
        <taxon>Pseudomonadati</taxon>
        <taxon>Bacteroidota</taxon>
        <taxon>Flavobacteriia</taxon>
        <taxon>Flavobacteriales</taxon>
        <taxon>Flavobacteriaceae</taxon>
        <taxon>Zunongwangia</taxon>
    </lineage>
</organism>
<sequence length="677" mass="80367">MLDTIRLRLYGANDIKTGTLSEIQAQNGLPRFAVPEHNELYRKILTKQGKNFTMHLTYNREIDDYEPIAEDEWLLNKNSNTVTKHYQVRDRMKFYEEGKVKDKNKAINGSYSVPSSFSDVTFRINENGGFIDFQVSIPKYLYGHSLAEFIPQTESDLKFEHGINFNSYDFQAKFIYDRLFKFIDKFFTDLCIFFGCESIPNNDYIEICRLDLCYNMYFKSKEEALRVLQEQRKIQMKLKRSSMAIEKSFDTSIWYKNEHGTAYKIYHKGSEYSSSKFGDLRKHLNINKEFIEHYINKNCSPDTKKFYRENQGEIWNYFLAKGKDNHFALTPKDEKRLRAVIADIDEKTPYKIPFLKKEMDKVLRFEISMSNRYFMYLYKRHCFRRNDKIHQESVKRYKQAASVYANSNKKFSDVTRRDRKNYKMMHGFLNRGIALILGDNKTLKRYCTKAGNDYNHVTGEYNISRFEYRYTVLGKHDTVHFSEYFLMQCIKRFKAFVKHYTIQEIEPFDSIMDKIKEYNNNVQANVDSYNEINRFKIVNPGTGEFIRKKNGQKYTRATQLLTRKELMKQGLKTVNATILGSVLTQMYHHKKSLTQVFEDLGTNKSTKSRIKSDLEFFEVYDNSLSVAEPVNMKMTFEKYYWNTSGLQYAKNFYRNIKLKAEDYGKNPFDTQSDYAIA</sequence>
<gene>
    <name evidence="1" type="ORF">DGQ38_01390</name>
</gene>
<dbReference type="AlphaFoldDB" id="A0A3D5IXB9"/>
<comment type="caution">
    <text evidence="1">The sequence shown here is derived from an EMBL/GenBank/DDBJ whole genome shotgun (WGS) entry which is preliminary data.</text>
</comment>
<evidence type="ECO:0000313" key="2">
    <source>
        <dbReference type="Proteomes" id="UP000264330"/>
    </source>
</evidence>
<proteinExistence type="predicted"/>
<evidence type="ECO:0000313" key="1">
    <source>
        <dbReference type="EMBL" id="HCV79686.1"/>
    </source>
</evidence>
<dbReference type="Proteomes" id="UP000264330">
    <property type="component" value="Unassembled WGS sequence"/>
</dbReference>